<comment type="caution">
    <text evidence="1">The sequence shown here is derived from an EMBL/GenBank/DDBJ whole genome shotgun (WGS) entry which is preliminary data.</text>
</comment>
<accession>A0A232EPU8</accession>
<reference evidence="1 2" key="1">
    <citation type="journal article" date="2017" name="Curr. Biol.">
        <title>The Evolution of Venom by Co-option of Single-Copy Genes.</title>
        <authorList>
            <person name="Martinson E.O."/>
            <person name="Mrinalini"/>
            <person name="Kelkar Y.D."/>
            <person name="Chang C.H."/>
            <person name="Werren J.H."/>
        </authorList>
    </citation>
    <scope>NUCLEOTIDE SEQUENCE [LARGE SCALE GENOMIC DNA]</scope>
    <source>
        <strain evidence="1 2">Alberta</strain>
        <tissue evidence="1">Whole body</tissue>
    </source>
</reference>
<dbReference type="AlphaFoldDB" id="A0A232EPU8"/>
<evidence type="ECO:0000313" key="1">
    <source>
        <dbReference type="EMBL" id="OXU20384.1"/>
    </source>
</evidence>
<dbReference type="OrthoDB" id="7700701at2759"/>
<dbReference type="EMBL" id="NNAY01002885">
    <property type="protein sequence ID" value="OXU20384.1"/>
    <property type="molecule type" value="Genomic_DNA"/>
</dbReference>
<sequence length="73" mass="8156">MRSRDSMVYTPVSLGPDTDDEETLVNAEVYINDVSVRRVGMKAPSAFALKTYIYAMAFDCELQPGFARLDLFG</sequence>
<protein>
    <submittedName>
        <fullName evidence="1">Uncharacterized protein</fullName>
    </submittedName>
</protein>
<keyword evidence="2" id="KW-1185">Reference proteome</keyword>
<name>A0A232EPU8_9HYME</name>
<organism evidence="1 2">
    <name type="scientific">Trichomalopsis sarcophagae</name>
    <dbReference type="NCBI Taxonomy" id="543379"/>
    <lineage>
        <taxon>Eukaryota</taxon>
        <taxon>Metazoa</taxon>
        <taxon>Ecdysozoa</taxon>
        <taxon>Arthropoda</taxon>
        <taxon>Hexapoda</taxon>
        <taxon>Insecta</taxon>
        <taxon>Pterygota</taxon>
        <taxon>Neoptera</taxon>
        <taxon>Endopterygota</taxon>
        <taxon>Hymenoptera</taxon>
        <taxon>Apocrita</taxon>
        <taxon>Proctotrupomorpha</taxon>
        <taxon>Chalcidoidea</taxon>
        <taxon>Pteromalidae</taxon>
        <taxon>Pteromalinae</taxon>
        <taxon>Trichomalopsis</taxon>
    </lineage>
</organism>
<dbReference type="Proteomes" id="UP000215335">
    <property type="component" value="Unassembled WGS sequence"/>
</dbReference>
<gene>
    <name evidence="1" type="ORF">TSAR_004098</name>
</gene>
<evidence type="ECO:0000313" key="2">
    <source>
        <dbReference type="Proteomes" id="UP000215335"/>
    </source>
</evidence>
<proteinExistence type="predicted"/>